<proteinExistence type="predicted"/>
<sequence length="88" mass="9566">MPCPAATRLTLLDPAPPPHTKGVKFSLAFFCEAFLPCSRFTSSPYKRSSDPPLLNAALFMRLALPSHEAKAIPPISRTKGFHKAQTTA</sequence>
<accession>A0A5L4DHL7</accession>
<name>A0A5L4DHL7_CAMUP</name>
<comment type="caution">
    <text evidence="1">The sequence shown here is derived from an EMBL/GenBank/DDBJ whole genome shotgun (WGS) entry which is preliminary data.</text>
</comment>
<organism evidence="1">
    <name type="scientific">Campylobacter upsaliensis</name>
    <dbReference type="NCBI Taxonomy" id="28080"/>
    <lineage>
        <taxon>Bacteria</taxon>
        <taxon>Pseudomonadati</taxon>
        <taxon>Campylobacterota</taxon>
        <taxon>Epsilonproteobacteria</taxon>
        <taxon>Campylobacterales</taxon>
        <taxon>Campylobacteraceae</taxon>
        <taxon>Campylobacter</taxon>
    </lineage>
</organism>
<gene>
    <name evidence="1" type="ORF">YZ54_07955</name>
</gene>
<dbReference type="EMBL" id="AACABH010000050">
    <property type="protein sequence ID" value="EAJ7105416.1"/>
    <property type="molecule type" value="Genomic_DNA"/>
</dbReference>
<protein>
    <submittedName>
        <fullName evidence="1">Uncharacterized protein</fullName>
    </submittedName>
</protein>
<reference evidence="1" key="1">
    <citation type="submission" date="2018-05" db="EMBL/GenBank/DDBJ databases">
        <authorList>
            <consortium name="PulseNet: The National Subtyping Network for Foodborne Disease Surveillance"/>
            <person name="Tarr C.L."/>
            <person name="Trees E."/>
            <person name="Katz L.S."/>
            <person name="Carleton-Romer H.A."/>
            <person name="Stroika S."/>
            <person name="Kucerova Z."/>
            <person name="Roache K.F."/>
            <person name="Sabol A.L."/>
            <person name="Besser J."/>
            <person name="Gerner-Smidt P."/>
        </authorList>
    </citation>
    <scope>NUCLEOTIDE SEQUENCE</scope>
    <source>
        <strain evidence="1">D2813</strain>
    </source>
</reference>
<dbReference type="AlphaFoldDB" id="A0A5L4DHL7"/>
<evidence type="ECO:0000313" key="1">
    <source>
        <dbReference type="EMBL" id="EAJ7105416.1"/>
    </source>
</evidence>